<feature type="domain" description="DUF218" evidence="2">
    <location>
        <begin position="47"/>
        <end position="160"/>
    </location>
</feature>
<accession>A0A0C1QQE2</accession>
<dbReference type="InterPro" id="IPR051599">
    <property type="entry name" value="Cell_Envelope_Assoc"/>
</dbReference>
<dbReference type="PANTHER" id="PTHR30336">
    <property type="entry name" value="INNER MEMBRANE PROTEIN, PROBABLE PERMEASE"/>
    <property type="match status" value="1"/>
</dbReference>
<keyword evidence="1" id="KW-1133">Transmembrane helix</keyword>
<evidence type="ECO:0000259" key="2">
    <source>
        <dbReference type="Pfam" id="PF02698"/>
    </source>
</evidence>
<keyword evidence="4" id="KW-1185">Reference proteome</keyword>
<dbReference type="STRING" id="86105.NF27_BK00340"/>
<dbReference type="Pfam" id="PF02698">
    <property type="entry name" value="DUF218"/>
    <property type="match status" value="1"/>
</dbReference>
<dbReference type="InterPro" id="IPR014729">
    <property type="entry name" value="Rossmann-like_a/b/a_fold"/>
</dbReference>
<organism evidence="3 4">
    <name type="scientific">Candidatus Jidaibacter acanthamoebae</name>
    <dbReference type="NCBI Taxonomy" id="86105"/>
    <lineage>
        <taxon>Bacteria</taxon>
        <taxon>Pseudomonadati</taxon>
        <taxon>Pseudomonadota</taxon>
        <taxon>Alphaproteobacteria</taxon>
        <taxon>Rickettsiales</taxon>
        <taxon>Candidatus Midichloriaceae</taxon>
        <taxon>Candidatus Jidaibacter</taxon>
    </lineage>
</organism>
<evidence type="ECO:0000313" key="3">
    <source>
        <dbReference type="EMBL" id="KIE06113.1"/>
    </source>
</evidence>
<dbReference type="GO" id="GO:0000270">
    <property type="term" value="P:peptidoglycan metabolic process"/>
    <property type="evidence" value="ECO:0007669"/>
    <property type="project" value="TreeGrafter"/>
</dbReference>
<dbReference type="PANTHER" id="PTHR30336:SF4">
    <property type="entry name" value="ENVELOPE BIOGENESIS FACTOR ELYC"/>
    <property type="match status" value="1"/>
</dbReference>
<gene>
    <name evidence="3" type="ORF">NF27_BK00340</name>
</gene>
<proteinExistence type="predicted"/>
<dbReference type="GO" id="GO:0005886">
    <property type="term" value="C:plasma membrane"/>
    <property type="evidence" value="ECO:0007669"/>
    <property type="project" value="TreeGrafter"/>
</dbReference>
<name>A0A0C1QQE2_9RICK</name>
<keyword evidence="1" id="KW-0472">Membrane</keyword>
<dbReference type="GO" id="GO:0043164">
    <property type="term" value="P:Gram-negative-bacterium-type cell wall biogenesis"/>
    <property type="evidence" value="ECO:0007669"/>
    <property type="project" value="TreeGrafter"/>
</dbReference>
<evidence type="ECO:0000313" key="4">
    <source>
        <dbReference type="Proteomes" id="UP000031258"/>
    </source>
</evidence>
<reference evidence="3 4" key="1">
    <citation type="submission" date="2014-11" db="EMBL/GenBank/DDBJ databases">
        <title>A Rickettsiales Symbiont of Amoebae With Ancient Features.</title>
        <authorList>
            <person name="Schulz F."/>
            <person name="Martijn J."/>
            <person name="Wascher F."/>
            <person name="Kostanjsek R."/>
            <person name="Ettema T.J."/>
            <person name="Horn M."/>
        </authorList>
    </citation>
    <scope>NUCLEOTIDE SEQUENCE [LARGE SCALE GENOMIC DNA]</scope>
    <source>
        <strain evidence="3 4">UWC36</strain>
    </source>
</reference>
<dbReference type="Proteomes" id="UP000031258">
    <property type="component" value="Unassembled WGS sequence"/>
</dbReference>
<feature type="transmembrane region" description="Helical" evidence="1">
    <location>
        <begin position="12"/>
        <end position="35"/>
    </location>
</feature>
<dbReference type="EMBL" id="JSWE01000036">
    <property type="protein sequence ID" value="KIE06113.1"/>
    <property type="molecule type" value="Genomic_DNA"/>
</dbReference>
<sequence length="212" mass="24850">MLKFMTFQTRFKLLILVFLLLVCIWFIGFIFFIFYSPQENCSDNQVDAVVVLTGGKNRIEEAIKLFNSSGAKKILISGIGKGVIKNDFFNLADKYKVPREYIVLGNLAENTFSNAVEAEIFMKLQGYKSLCLVTSNYHLPRSFKIFKDMMPEIRINYYPIFTPLDNNSSLAVKLRFLKRTMLEYNKYLACYAIYYFDLLSDKYYELLYKYLP</sequence>
<dbReference type="AlphaFoldDB" id="A0A0C1QQE2"/>
<dbReference type="Gene3D" id="3.40.50.620">
    <property type="entry name" value="HUPs"/>
    <property type="match status" value="1"/>
</dbReference>
<dbReference type="CDD" id="cd06259">
    <property type="entry name" value="YdcF-like"/>
    <property type="match status" value="1"/>
</dbReference>
<protein>
    <recommendedName>
        <fullName evidence="2">DUF218 domain-containing protein</fullName>
    </recommendedName>
</protein>
<keyword evidence="1" id="KW-0812">Transmembrane</keyword>
<evidence type="ECO:0000256" key="1">
    <source>
        <dbReference type="SAM" id="Phobius"/>
    </source>
</evidence>
<comment type="caution">
    <text evidence="3">The sequence shown here is derived from an EMBL/GenBank/DDBJ whole genome shotgun (WGS) entry which is preliminary data.</text>
</comment>
<dbReference type="InterPro" id="IPR003848">
    <property type="entry name" value="DUF218"/>
</dbReference>